<evidence type="ECO:0000256" key="4">
    <source>
        <dbReference type="ARBA" id="ARBA00022475"/>
    </source>
</evidence>
<evidence type="ECO:0000256" key="6">
    <source>
        <dbReference type="ARBA" id="ARBA00022989"/>
    </source>
</evidence>
<dbReference type="PANTHER" id="PTHR21716">
    <property type="entry name" value="TRANSMEMBRANE PROTEIN"/>
    <property type="match status" value="1"/>
</dbReference>
<reference evidence="9" key="1">
    <citation type="submission" date="2021-06" db="EMBL/GenBank/DDBJ databases">
        <title>Sequencing of actinobacteria type strains.</title>
        <authorList>
            <person name="Nguyen G.-S."/>
            <person name="Wentzel A."/>
        </authorList>
    </citation>
    <scope>NUCLEOTIDE SEQUENCE</scope>
    <source>
        <strain evidence="9">P38-E01</strain>
    </source>
</reference>
<keyword evidence="10" id="KW-1185">Reference proteome</keyword>
<keyword evidence="6 8" id="KW-1133">Transmembrane helix</keyword>
<keyword evidence="4" id="KW-1003">Cell membrane</keyword>
<feature type="transmembrane region" description="Helical" evidence="8">
    <location>
        <begin position="323"/>
        <end position="354"/>
    </location>
</feature>
<sequence>MPHDDSAASAGPDTEHTDRLTPAQVDTALRLTIRWSSALLLGAAVVALFLWLAYVLRVALIPVLVAVLVAALVAPLDRLLRRVGVPKGAAAGLSATALVLAVGGVVWIVVRVLANAATDLAGAMRSAVHEVSDSKGPAADLVSTAADSLTSLGRGIAGEAAKGVLGGLSLAGQLLAGGVLTLALVFFLLRDRGRLVRTVRDRTPGGQGTLALRMVRRAWEAMAGYMRGTTVIAAIDALFITVGLALLGVPQAYGLGALVFVGAYVPFVGAFLSGTVAVLVAFADQGLWIAAAALGVVLLVQFVEGTFLQPIVQSRTVALHPALVMIAVTAGASVAGLLGTLMAVPLTAAAFGVVTELRRALADLPTEPAA</sequence>
<evidence type="ECO:0000256" key="2">
    <source>
        <dbReference type="ARBA" id="ARBA00009773"/>
    </source>
</evidence>
<evidence type="ECO:0000256" key="3">
    <source>
        <dbReference type="ARBA" id="ARBA00022448"/>
    </source>
</evidence>
<accession>A0A949JBS5</accession>
<comment type="similarity">
    <text evidence="2">Belongs to the autoinducer-2 exporter (AI-2E) (TC 2.A.86) family.</text>
</comment>
<feature type="transmembrane region" description="Helical" evidence="8">
    <location>
        <begin position="224"/>
        <end position="247"/>
    </location>
</feature>
<evidence type="ECO:0000313" key="9">
    <source>
        <dbReference type="EMBL" id="MBU7597173.1"/>
    </source>
</evidence>
<feature type="transmembrane region" description="Helical" evidence="8">
    <location>
        <begin position="170"/>
        <end position="189"/>
    </location>
</feature>
<keyword evidence="5 8" id="KW-0812">Transmembrane</keyword>
<feature type="transmembrane region" description="Helical" evidence="8">
    <location>
        <begin position="59"/>
        <end position="76"/>
    </location>
</feature>
<keyword evidence="7 8" id="KW-0472">Membrane</keyword>
<dbReference type="GO" id="GO:0005886">
    <property type="term" value="C:plasma membrane"/>
    <property type="evidence" value="ECO:0007669"/>
    <property type="project" value="UniProtKB-SubCell"/>
</dbReference>
<dbReference type="EMBL" id="JAELVF020000001">
    <property type="protein sequence ID" value="MBU7597173.1"/>
    <property type="molecule type" value="Genomic_DNA"/>
</dbReference>
<comment type="subcellular location">
    <subcellularLocation>
        <location evidence="1">Cell membrane</location>
        <topology evidence="1">Multi-pass membrane protein</topology>
    </subcellularLocation>
</comment>
<feature type="transmembrane region" description="Helical" evidence="8">
    <location>
        <begin position="88"/>
        <end position="110"/>
    </location>
</feature>
<dbReference type="Proteomes" id="UP000694501">
    <property type="component" value="Unassembled WGS sequence"/>
</dbReference>
<comment type="caution">
    <text evidence="9">The sequence shown here is derived from an EMBL/GenBank/DDBJ whole genome shotgun (WGS) entry which is preliminary data.</text>
</comment>
<dbReference type="Pfam" id="PF01594">
    <property type="entry name" value="AI-2E_transport"/>
    <property type="match status" value="1"/>
</dbReference>
<dbReference type="PANTHER" id="PTHR21716:SF53">
    <property type="entry name" value="PERMEASE PERM-RELATED"/>
    <property type="match status" value="1"/>
</dbReference>
<evidence type="ECO:0000256" key="8">
    <source>
        <dbReference type="SAM" id="Phobius"/>
    </source>
</evidence>
<dbReference type="AlphaFoldDB" id="A0A949JBS5"/>
<dbReference type="InterPro" id="IPR002549">
    <property type="entry name" value="AI-2E-like"/>
</dbReference>
<protein>
    <submittedName>
        <fullName evidence="9">AI-2E family transporter</fullName>
    </submittedName>
</protein>
<evidence type="ECO:0000256" key="7">
    <source>
        <dbReference type="ARBA" id="ARBA00023136"/>
    </source>
</evidence>
<gene>
    <name evidence="9" type="ORF">JGS22_005870</name>
</gene>
<feature type="transmembrane region" description="Helical" evidence="8">
    <location>
        <begin position="253"/>
        <end position="279"/>
    </location>
</feature>
<evidence type="ECO:0000256" key="1">
    <source>
        <dbReference type="ARBA" id="ARBA00004651"/>
    </source>
</evidence>
<evidence type="ECO:0000256" key="5">
    <source>
        <dbReference type="ARBA" id="ARBA00022692"/>
    </source>
</evidence>
<feature type="transmembrane region" description="Helical" evidence="8">
    <location>
        <begin position="35"/>
        <end position="53"/>
    </location>
</feature>
<dbReference type="GO" id="GO:0055085">
    <property type="term" value="P:transmembrane transport"/>
    <property type="evidence" value="ECO:0007669"/>
    <property type="project" value="TreeGrafter"/>
</dbReference>
<proteinExistence type="inferred from homology"/>
<name>A0A949JBS5_9ACTN</name>
<feature type="transmembrane region" description="Helical" evidence="8">
    <location>
        <begin position="286"/>
        <end position="303"/>
    </location>
</feature>
<evidence type="ECO:0000313" key="10">
    <source>
        <dbReference type="Proteomes" id="UP000694501"/>
    </source>
</evidence>
<organism evidence="9 10">
    <name type="scientific">Streptomyces tardus</name>
    <dbReference type="NCBI Taxonomy" id="2780544"/>
    <lineage>
        <taxon>Bacteria</taxon>
        <taxon>Bacillati</taxon>
        <taxon>Actinomycetota</taxon>
        <taxon>Actinomycetes</taxon>
        <taxon>Kitasatosporales</taxon>
        <taxon>Streptomycetaceae</taxon>
        <taxon>Streptomyces</taxon>
    </lineage>
</organism>
<keyword evidence="3" id="KW-0813">Transport</keyword>
<dbReference type="RefSeq" id="WP_211041940.1">
    <property type="nucleotide sequence ID" value="NZ_JAELVF020000001.1"/>
</dbReference>